<feature type="region of interest" description="Disordered" evidence="1">
    <location>
        <begin position="262"/>
        <end position="282"/>
    </location>
</feature>
<dbReference type="Proteomes" id="UP000241462">
    <property type="component" value="Unassembled WGS sequence"/>
</dbReference>
<dbReference type="InParanoid" id="A0A2T3ANC2"/>
<evidence type="ECO:0000259" key="2">
    <source>
        <dbReference type="Pfam" id="PF20150"/>
    </source>
</evidence>
<evidence type="ECO:0000313" key="3">
    <source>
        <dbReference type="EMBL" id="PSS03858.1"/>
    </source>
</evidence>
<dbReference type="PANTHER" id="PTHR35910">
    <property type="entry name" value="2EXR DOMAIN-CONTAINING PROTEIN"/>
    <property type="match status" value="1"/>
</dbReference>
<reference evidence="3 4" key="1">
    <citation type="journal article" date="2018" name="Mycol. Prog.">
        <title>Coniella lustricola, a new species from submerged detritus.</title>
        <authorList>
            <person name="Raudabaugh D.B."/>
            <person name="Iturriaga T."/>
            <person name="Carver A."/>
            <person name="Mondo S."/>
            <person name="Pangilinan J."/>
            <person name="Lipzen A."/>
            <person name="He G."/>
            <person name="Amirebrahimi M."/>
            <person name="Grigoriev I.V."/>
            <person name="Miller A.N."/>
        </authorList>
    </citation>
    <scope>NUCLEOTIDE SEQUENCE [LARGE SCALE GENOMIC DNA]</scope>
    <source>
        <strain evidence="3 4">B22-T-1</strain>
    </source>
</reference>
<dbReference type="PANTHER" id="PTHR35910:SF1">
    <property type="entry name" value="2EXR DOMAIN-CONTAINING PROTEIN"/>
    <property type="match status" value="1"/>
</dbReference>
<keyword evidence="4" id="KW-1185">Reference proteome</keyword>
<dbReference type="AlphaFoldDB" id="A0A2T3ANC2"/>
<protein>
    <recommendedName>
        <fullName evidence="2">2EXR domain-containing protein</fullName>
    </recommendedName>
</protein>
<evidence type="ECO:0000256" key="1">
    <source>
        <dbReference type="SAM" id="MobiDB-lite"/>
    </source>
</evidence>
<dbReference type="OrthoDB" id="3557569at2759"/>
<name>A0A2T3ANC2_9PEZI</name>
<feature type="compositionally biased region" description="Low complexity" evidence="1">
    <location>
        <begin position="264"/>
        <end position="282"/>
    </location>
</feature>
<accession>A0A2T3ANC2</accession>
<feature type="domain" description="2EXR" evidence="2">
    <location>
        <begin position="16"/>
        <end position="122"/>
    </location>
</feature>
<dbReference type="InterPro" id="IPR045518">
    <property type="entry name" value="2EXR"/>
</dbReference>
<organism evidence="3 4">
    <name type="scientific">Coniella lustricola</name>
    <dbReference type="NCBI Taxonomy" id="2025994"/>
    <lineage>
        <taxon>Eukaryota</taxon>
        <taxon>Fungi</taxon>
        <taxon>Dikarya</taxon>
        <taxon>Ascomycota</taxon>
        <taxon>Pezizomycotina</taxon>
        <taxon>Sordariomycetes</taxon>
        <taxon>Sordariomycetidae</taxon>
        <taxon>Diaporthales</taxon>
        <taxon>Schizoparmaceae</taxon>
        <taxon>Coniella</taxon>
    </lineage>
</organism>
<dbReference type="Pfam" id="PF20150">
    <property type="entry name" value="2EXR"/>
    <property type="match status" value="1"/>
</dbReference>
<proteinExistence type="predicted"/>
<evidence type="ECO:0000313" key="4">
    <source>
        <dbReference type="Proteomes" id="UP000241462"/>
    </source>
</evidence>
<sequence length="405" mass="44437">MPLVNHPDEMEKQRTFHPFPRLPAELRWKIWSYNLPGPRIVSIRCGSDVAAISPPPDGRPVPLCSASHPGSPSPSCTSPAPIPINLHVCHEARREALRRYRPCFGIARGSGRIYFDSNQDTLYFGPRDGFMASEAQLRTVLSLCDPAELARVTRIAVNDGLFWIYDSPVTGRSRGTAQSALANSLLVDVLYLLRARLPGLKELVFVPRDENPLYSGDCCLVEPAIIQSLLARQVREAMRVVFEPPGPSTSATVTVITPPISPLSSSSSMNGNSDGQGSSSSGSCCPWRWRVMTLSANPNPVPSPKREQNGLLWRCSQTGLNEPSSGGSDDDDGGHCIIKTGNISNNTSIYMNGHLNWRGSGIRRSRIDDESTHTRGWVVRGSWRLSMLEESARKQFLSVEMDVCG</sequence>
<gene>
    <name evidence="3" type="ORF">BD289DRAFT_449290</name>
</gene>
<dbReference type="EMBL" id="KZ678373">
    <property type="protein sequence ID" value="PSS03858.1"/>
    <property type="molecule type" value="Genomic_DNA"/>
</dbReference>